<dbReference type="InterPro" id="IPR019775">
    <property type="entry name" value="WD40_repeat_CS"/>
</dbReference>
<evidence type="ECO:0000256" key="2">
    <source>
        <dbReference type="ARBA" id="ARBA00022737"/>
    </source>
</evidence>
<dbReference type="Pfam" id="PF00400">
    <property type="entry name" value="WD40"/>
    <property type="match status" value="5"/>
</dbReference>
<evidence type="ECO:0000313" key="4">
    <source>
        <dbReference type="EMBL" id="OLF13471.1"/>
    </source>
</evidence>
<comment type="caution">
    <text evidence="4">The sequence shown here is derived from an EMBL/GenBank/DDBJ whole genome shotgun (WGS) entry which is preliminary data.</text>
</comment>
<organism evidence="4 5">
    <name type="scientific">Actinophytocola xanthii</name>
    <dbReference type="NCBI Taxonomy" id="1912961"/>
    <lineage>
        <taxon>Bacteria</taxon>
        <taxon>Bacillati</taxon>
        <taxon>Actinomycetota</taxon>
        <taxon>Actinomycetes</taxon>
        <taxon>Pseudonocardiales</taxon>
        <taxon>Pseudonocardiaceae</taxon>
    </lineage>
</organism>
<keyword evidence="2" id="KW-0677">Repeat</keyword>
<keyword evidence="5" id="KW-1185">Reference proteome</keyword>
<evidence type="ECO:0000256" key="1">
    <source>
        <dbReference type="ARBA" id="ARBA00022574"/>
    </source>
</evidence>
<dbReference type="STRING" id="1912961.BU204_27125"/>
<evidence type="ECO:0000256" key="3">
    <source>
        <dbReference type="PROSITE-ProRule" id="PRU00221"/>
    </source>
</evidence>
<dbReference type="PRINTS" id="PR00320">
    <property type="entry name" value="GPROTEINBRPT"/>
</dbReference>
<dbReference type="SUPFAM" id="SSF75011">
    <property type="entry name" value="3-carboxy-cis,cis-mucoante lactonizing enzyme"/>
    <property type="match status" value="1"/>
</dbReference>
<feature type="repeat" description="WD" evidence="3">
    <location>
        <begin position="1129"/>
        <end position="1172"/>
    </location>
</feature>
<accession>A0A1Q8CGE8</accession>
<dbReference type="CDD" id="cd00200">
    <property type="entry name" value="WD40"/>
    <property type="match status" value="1"/>
</dbReference>
<dbReference type="SUPFAM" id="SSF50978">
    <property type="entry name" value="WD40 repeat-like"/>
    <property type="match status" value="1"/>
</dbReference>
<dbReference type="EMBL" id="MSIE01000055">
    <property type="protein sequence ID" value="OLF13471.1"/>
    <property type="molecule type" value="Genomic_DNA"/>
</dbReference>
<dbReference type="InterPro" id="IPR001680">
    <property type="entry name" value="WD40_rpt"/>
</dbReference>
<dbReference type="InterPro" id="IPR036322">
    <property type="entry name" value="WD40_repeat_dom_sf"/>
</dbReference>
<protein>
    <submittedName>
        <fullName evidence="4">Uncharacterized protein</fullName>
    </submittedName>
</protein>
<dbReference type="Gene3D" id="2.130.10.10">
    <property type="entry name" value="YVTN repeat-like/Quinoprotein amine dehydrogenase"/>
    <property type="match status" value="3"/>
</dbReference>
<dbReference type="InterPro" id="IPR015943">
    <property type="entry name" value="WD40/YVTN_repeat-like_dom_sf"/>
</dbReference>
<proteinExistence type="predicted"/>
<dbReference type="PANTHER" id="PTHR22847:SF637">
    <property type="entry name" value="WD REPEAT DOMAIN 5B"/>
    <property type="match status" value="1"/>
</dbReference>
<dbReference type="SMART" id="SM00320">
    <property type="entry name" value="WD40"/>
    <property type="match status" value="6"/>
</dbReference>
<dbReference type="PROSITE" id="PS50294">
    <property type="entry name" value="WD_REPEATS_REGION"/>
    <property type="match status" value="3"/>
</dbReference>
<sequence>MPLAAELTERLADLGYTSVERLVDLPASELGRRVEDYLDSCDVHEVVIVHVIGHGVVHERTAKLLVVGSDGQAGARTEIERWLTAVEGRAGGSGPSVLFLVDLCYSGTITRLEWQGYIPDEQRRAWVIAATGQRDLAYAGRFSRAIAVVLTRIAAGALDISASFEFVPVERVAREIRREVDRLSEDRYEQRVVSVRCDPAAIPNFPFIRNPAFVGGPQVRIDDTTRPFLDGVDEALDWRHFAGRAAGGSLEIDGDRIRPGAFRGRRGELRIVAAVLDAPAPHPCLVLVTGSPGVGKSALLGITVCAAHPELSDLTEPLWRDRRDELPAIHPGLAAVHCRQRHLGEIVAALARQLDVPVTTADPSVLLTALRDSMLFPTVVLDALDESMKPVGVMADLVLPLSAVARVVVGVRPWREFDPLRWKATTVIDLDDVPAAELRADLAAYVDDLLRPAYRTPALRASRQVIAQTVASALTEQRTVGSWDDGVSASPEDVVRGDQWGAFLVAGLFAHQLRNRPAITDPSEAMAAGRAVPRTLPEVFELDLAASAGRSWRPVLTVLAWSFGAGIPRSLVDAVVGPVDAGAVLDAARFYLRRDVDEDGTVLYRLFHQGLADHLRRQDLGGMKALFITLMSTLGSPPRWRDAEPYLLRHAIDHAATVEQRLSVLDDPGFVAFGSPDSIGRGSSLMEGRRPSLTGLVYQKSVWKHRHLDAGRRRAMLVIDAHRLGHRDVAERLAQVADLSPLTWTPRWATMDQRDAQTWGHSRINESGSLVIGGRSDAPLVAISDWTGLSVTNVGTGAVSMVGEEYRGLLSRCLAVGHWADRVVACVLSGQDTCTVWDVANQVALFTCTGARRFDHVAFGEDSGTQFLAIVDASEGLTAWRLPDGLQYDTRRFTRPITAVTVGAVASRAVVVSAHGRRLELVRITGAAQRVSIDTGASIAAVAVADLDGRGIVLCGHQDGTVDLRSAEDLTRIHRLVQGELDETLPKHIMTGPLAVGRRHGVPVAFVADRLGFVSAVELDTGVRWFGVGLGLALPQALLPVTTAGRPLVLAANYRTAIVSDIDTGEQLDLFTVAAPRPAALSQDGRVVGREHNGAIRGVAVLDDVLATASTDRTVRLWDLRDGTSGLVLEGHGDWVHTVALARVGDRRAALSGGIDCQARLWDVDSGETLRVFTGHKGWIRAAAFAPGDERHAVTAAHDGTARMWNLDTGHCVRVFGTAKRTALTSVACGRYVVAGSTNGLVHVWRSEQPNTFSGHQGAIWAIALSHADGEDVVLSGGEDRIVRMWRLSDGACVQTFTGFTTKITTLSAGRWRDRPVLLAGGEDGTVLGWDLENGGLLAEVAFPGPVGAVGLGAEGVVVVGFGNDVGVIHLHS</sequence>
<dbReference type="InterPro" id="IPR020472">
    <property type="entry name" value="WD40_PAC1"/>
</dbReference>
<dbReference type="PROSITE" id="PS50082">
    <property type="entry name" value="WD_REPEATS_2"/>
    <property type="match status" value="4"/>
</dbReference>
<dbReference type="PROSITE" id="PS00678">
    <property type="entry name" value="WD_REPEATS_1"/>
    <property type="match status" value="3"/>
</dbReference>
<evidence type="ECO:0000313" key="5">
    <source>
        <dbReference type="Proteomes" id="UP000185596"/>
    </source>
</evidence>
<feature type="repeat" description="WD" evidence="3">
    <location>
        <begin position="1253"/>
        <end position="1296"/>
    </location>
</feature>
<dbReference type="Proteomes" id="UP000185596">
    <property type="component" value="Unassembled WGS sequence"/>
</dbReference>
<feature type="repeat" description="WD" evidence="3">
    <location>
        <begin position="1173"/>
        <end position="1215"/>
    </location>
</feature>
<keyword evidence="1 3" id="KW-0853">WD repeat</keyword>
<gene>
    <name evidence="4" type="ORF">BU204_27125</name>
</gene>
<dbReference type="PANTHER" id="PTHR22847">
    <property type="entry name" value="WD40 REPEAT PROTEIN"/>
    <property type="match status" value="1"/>
</dbReference>
<reference evidence="4 5" key="1">
    <citation type="submission" date="2016-12" db="EMBL/GenBank/DDBJ databases">
        <title>The draft genome sequence of Actinophytocola sp. 11-183.</title>
        <authorList>
            <person name="Wang W."/>
            <person name="Yuan L."/>
        </authorList>
    </citation>
    <scope>NUCLEOTIDE SEQUENCE [LARGE SCALE GENOMIC DNA]</scope>
    <source>
        <strain evidence="4 5">11-183</strain>
    </source>
</reference>
<name>A0A1Q8CGE8_9PSEU</name>
<feature type="repeat" description="WD" evidence="3">
    <location>
        <begin position="1089"/>
        <end position="1128"/>
    </location>
</feature>